<dbReference type="AlphaFoldDB" id="A0A4R5VYB4"/>
<dbReference type="OrthoDB" id="5296692at2"/>
<evidence type="ECO:0000313" key="1">
    <source>
        <dbReference type="EMBL" id="TDK64485.1"/>
    </source>
</evidence>
<dbReference type="Proteomes" id="UP000294829">
    <property type="component" value="Unassembled WGS sequence"/>
</dbReference>
<name>A0A4R5VYB4_9BURK</name>
<reference evidence="1 2" key="1">
    <citation type="submission" date="2019-03" db="EMBL/GenBank/DDBJ databases">
        <title>Sapientia aquatica gen. nov., sp. nov., isolated from a crater lake.</title>
        <authorList>
            <person name="Felfoldi T."/>
            <person name="Szabo A."/>
            <person name="Toth E."/>
            <person name="Schumann P."/>
            <person name="Keki Z."/>
            <person name="Marialigeti K."/>
            <person name="Mathe I."/>
        </authorList>
    </citation>
    <scope>NUCLEOTIDE SEQUENCE [LARGE SCALE GENOMIC DNA]</scope>
    <source>
        <strain evidence="1 2">SA-152</strain>
    </source>
</reference>
<dbReference type="InterPro" id="IPR021853">
    <property type="entry name" value="DUF3460"/>
</dbReference>
<dbReference type="RefSeq" id="WP_133329459.1">
    <property type="nucleotide sequence ID" value="NZ_SMYL01000007.1"/>
</dbReference>
<accession>A0A4R5VYB4</accession>
<dbReference type="Pfam" id="PF11943">
    <property type="entry name" value="DUF3460"/>
    <property type="match status" value="1"/>
</dbReference>
<organism evidence="1 2">
    <name type="scientific">Sapientia aquatica</name>
    <dbReference type="NCBI Taxonomy" id="1549640"/>
    <lineage>
        <taxon>Bacteria</taxon>
        <taxon>Pseudomonadati</taxon>
        <taxon>Pseudomonadota</taxon>
        <taxon>Betaproteobacteria</taxon>
        <taxon>Burkholderiales</taxon>
        <taxon>Oxalobacteraceae</taxon>
        <taxon>Sapientia</taxon>
    </lineage>
</organism>
<dbReference type="EMBL" id="SMYL01000007">
    <property type="protein sequence ID" value="TDK64485.1"/>
    <property type="molecule type" value="Genomic_DNA"/>
</dbReference>
<evidence type="ECO:0000313" key="2">
    <source>
        <dbReference type="Proteomes" id="UP000294829"/>
    </source>
</evidence>
<comment type="caution">
    <text evidence="1">The sequence shown here is derived from an EMBL/GenBank/DDBJ whole genome shotgun (WGS) entry which is preliminary data.</text>
</comment>
<gene>
    <name evidence="1" type="ORF">E2I14_13645</name>
</gene>
<keyword evidence="2" id="KW-1185">Reference proteome</keyword>
<protein>
    <submittedName>
        <fullName evidence="1">DUF3460 family protein</fullName>
    </submittedName>
</protein>
<sequence length="63" mass="7289">MLFSKQQTRYQSEITLFLDSLKKANPQLEQNQLAGRALLWDKAPTSLDEQKRILSSTVKKESH</sequence>
<proteinExistence type="predicted"/>